<dbReference type="GO" id="GO:0003676">
    <property type="term" value="F:nucleic acid binding"/>
    <property type="evidence" value="ECO:0007669"/>
    <property type="project" value="InterPro"/>
</dbReference>
<dbReference type="SUPFAM" id="SSF56672">
    <property type="entry name" value="DNA/RNA polymerases"/>
    <property type="match status" value="1"/>
</dbReference>
<accession>A0A2N9FVV5</accession>
<dbReference type="InterPro" id="IPR036691">
    <property type="entry name" value="Endo/exonu/phosph_ase_sf"/>
</dbReference>
<evidence type="ECO:0000259" key="2">
    <source>
        <dbReference type="PROSITE" id="PS50878"/>
    </source>
</evidence>
<dbReference type="Pfam" id="PF03372">
    <property type="entry name" value="Exo_endo_phos"/>
    <property type="match status" value="1"/>
</dbReference>
<dbReference type="Gene3D" id="3.60.10.10">
    <property type="entry name" value="Endonuclease/exonuclease/phosphatase"/>
    <property type="match status" value="1"/>
</dbReference>
<dbReference type="InterPro" id="IPR026960">
    <property type="entry name" value="RVT-Znf"/>
</dbReference>
<dbReference type="GO" id="GO:0004523">
    <property type="term" value="F:RNA-DNA hybrid ribonuclease activity"/>
    <property type="evidence" value="ECO:0007669"/>
    <property type="project" value="InterPro"/>
</dbReference>
<dbReference type="CDD" id="cd06222">
    <property type="entry name" value="RNase_H_like"/>
    <property type="match status" value="1"/>
</dbReference>
<dbReference type="InterPro" id="IPR044730">
    <property type="entry name" value="RNase_H-like_dom_plant"/>
</dbReference>
<feature type="region of interest" description="Disordered" evidence="1">
    <location>
        <begin position="200"/>
        <end position="219"/>
    </location>
</feature>
<reference evidence="3" key="1">
    <citation type="submission" date="2018-02" db="EMBL/GenBank/DDBJ databases">
        <authorList>
            <person name="Cohen D.B."/>
            <person name="Kent A.D."/>
        </authorList>
    </citation>
    <scope>NUCLEOTIDE SEQUENCE</scope>
</reference>
<sequence>MRRVVNAEAIARTFKPLWNIDTRFADLKPNWSGGGGNSWIRSHGKETNGNHQYGDWLRASVEYLGKTRVVSVLGSRSNYSMESGCNRAPPAQPRPPPPMEGFDSKVPDKEGAGLQGSDFIDPSISGDTPAKSTKPLWKGNFEFQTLSTPQVEFPKGEGFVTTGPQVQNLEDSTPTQDPTQAVYSGPLLMNEPMRKPRDWKKIQSSMGGPSSPSSGSTQHCGGSPIGGGCCTAPPGAMNCVVWNCRGLGNPRAVQELTALVCSKDPAAVFIIETWLDDDRLEVIRCKLSFANKFVVPRRNRGGGLLLFWKRDLALTIKSFSFCHIDTLINEGTDEIWRFMGFYGAPETQHRMNSWNILRLLHSQSSLPWCCAGDFNELVSLDEKRGGRPRTESQMQAFRDVLDDCGFQDLGFHGPKFTWCNNRLNGVTVWEQLDRVVVNSEWLIQFQEYRVHHIQGTFSDHMPLWISPTLARAHRRRKLFRFESMWLTDEGCKDTIEDAWRGGRVGSQMPHLWQRLESCRTRLKSWSNTHFGSVCRLLAEKRKQLSEAELLSMQGGDHVQVINLRREMGQLLEKEEKMWGQRSRALWLTDGDRNTQYFHNRASQRRRRNEITEGPTNINMVTDNIPCVITESMNASLSMDFLPDEVEIAVKQMAPLTAPGPDVLPPLFYQTFWPLIGNDVVSAVLSSLNTGQILPAINHTYITLIPKLQSPESITEFRPISLCNVLYKIISKVIANRLKQVLPLVISETQSAFVLGRLITDNILVAFETLHHMKHHMVGKQGSMALKLDMSKAYDCVEWVYLFEVMQKMGFHPRLISLVTECLTFVSYSVLINGEPHGSFKPTRGLCQGDLLSPYLFLLCTEGLHGLLHNAALSGVIHGVSISRSGPKLSHLFFADDSLLFCRANVQECQKVLVLRSYEKYLGLPSFIGRSKMQSFAYIKERVCLKLQGWRERLLSQAGHELEGLMCRFWWGHGDAKKKICWLSWKRLCQPKSWGGMGFRGIRIFNTALLAKQVWRLLHAKHSLFYKVFQAKFFPTGSILHAKENARGSYAWLSILKARQVVRDGLWWRVGDGTDIKVWGDSWLTEPYLPRLISPCPAPYRDLPVAALIDPVNHVWSLQEIETLLFPFEVEAIRRIPLSMMGAKDALTWHASQDGRFSVRSAYRLLVSVEVSSNPSSSSNEAMSSLWKKIWSLAETPKVRTFLWRACSEALPTKLNLCKRSVLLDPICDQCRKGMEDSLHALWLCPIVASVWQSEPRLGQYLTTHFLNFMDVVDHIFSRGTTNDVTLFGFLAGSLWTMRNKNRVQQSGDGLENINQRVLAMVSEFMASTEVKFPRDDPRPSSIWLPPPPGYYKVNYDGAVFSETMEAGLGIIIRDDRGLPMVSFTQKVPFPGSSGAVEAMALRRAILLALKMGFFSIILEGDSETLVKEYNSPEWGLFAYGHIVDDVKQSMVHLDYCIFSHARRQSNKLAHALARRAITISDFASWMELVPPDLWHVIHFDYNQ</sequence>
<organism evidence="3">
    <name type="scientific">Fagus sylvatica</name>
    <name type="common">Beechnut</name>
    <dbReference type="NCBI Taxonomy" id="28930"/>
    <lineage>
        <taxon>Eukaryota</taxon>
        <taxon>Viridiplantae</taxon>
        <taxon>Streptophyta</taxon>
        <taxon>Embryophyta</taxon>
        <taxon>Tracheophyta</taxon>
        <taxon>Spermatophyta</taxon>
        <taxon>Magnoliopsida</taxon>
        <taxon>eudicotyledons</taxon>
        <taxon>Gunneridae</taxon>
        <taxon>Pentapetalae</taxon>
        <taxon>rosids</taxon>
        <taxon>fabids</taxon>
        <taxon>Fagales</taxon>
        <taxon>Fagaceae</taxon>
        <taxon>Fagus</taxon>
    </lineage>
</organism>
<evidence type="ECO:0000313" key="3">
    <source>
        <dbReference type="EMBL" id="SPC94736.1"/>
    </source>
</evidence>
<evidence type="ECO:0000256" key="1">
    <source>
        <dbReference type="SAM" id="MobiDB-lite"/>
    </source>
</evidence>
<dbReference type="SUPFAM" id="SSF53098">
    <property type="entry name" value="Ribonuclease H-like"/>
    <property type="match status" value="1"/>
</dbReference>
<name>A0A2N9FVV5_FAGSY</name>
<proteinExistence type="predicted"/>
<dbReference type="InterPro" id="IPR005135">
    <property type="entry name" value="Endo/exonuclease/phosphatase"/>
</dbReference>
<dbReference type="SUPFAM" id="SSF56219">
    <property type="entry name" value="DNase I-like"/>
    <property type="match status" value="1"/>
</dbReference>
<feature type="compositionally biased region" description="Polar residues" evidence="1">
    <location>
        <begin position="164"/>
        <end position="182"/>
    </location>
</feature>
<dbReference type="CDD" id="cd01650">
    <property type="entry name" value="RT_nLTR_like"/>
    <property type="match status" value="1"/>
</dbReference>
<dbReference type="Pfam" id="PF13456">
    <property type="entry name" value="RVT_3"/>
    <property type="match status" value="1"/>
</dbReference>
<dbReference type="EMBL" id="OIVN01001506">
    <property type="protein sequence ID" value="SPC94736.1"/>
    <property type="molecule type" value="Genomic_DNA"/>
</dbReference>
<dbReference type="InterPro" id="IPR002156">
    <property type="entry name" value="RNaseH_domain"/>
</dbReference>
<dbReference type="InterPro" id="IPR012337">
    <property type="entry name" value="RNaseH-like_sf"/>
</dbReference>
<feature type="compositionally biased region" description="Low complexity" evidence="1">
    <location>
        <begin position="204"/>
        <end position="216"/>
    </location>
</feature>
<gene>
    <name evidence="3" type="ORF">FSB_LOCUS22618</name>
</gene>
<dbReference type="InterPro" id="IPR036397">
    <property type="entry name" value="RNaseH_sf"/>
</dbReference>
<feature type="region of interest" description="Disordered" evidence="1">
    <location>
        <begin position="79"/>
        <end position="102"/>
    </location>
</feature>
<dbReference type="PROSITE" id="PS50878">
    <property type="entry name" value="RT_POL"/>
    <property type="match status" value="1"/>
</dbReference>
<feature type="compositionally biased region" description="Pro residues" evidence="1">
    <location>
        <begin position="90"/>
        <end position="99"/>
    </location>
</feature>
<dbReference type="Gene3D" id="3.30.420.10">
    <property type="entry name" value="Ribonuclease H-like superfamily/Ribonuclease H"/>
    <property type="match status" value="1"/>
</dbReference>
<dbReference type="InterPro" id="IPR052343">
    <property type="entry name" value="Retrotransposon-Effector_Assoc"/>
</dbReference>
<feature type="region of interest" description="Disordered" evidence="1">
    <location>
        <begin position="164"/>
        <end position="183"/>
    </location>
</feature>
<dbReference type="PANTHER" id="PTHR46890">
    <property type="entry name" value="NON-LTR RETROLELEMENT REVERSE TRANSCRIPTASE-LIKE PROTEIN-RELATED"/>
    <property type="match status" value="1"/>
</dbReference>
<protein>
    <recommendedName>
        <fullName evidence="2">Reverse transcriptase domain-containing protein</fullName>
    </recommendedName>
</protein>
<dbReference type="Pfam" id="PF00078">
    <property type="entry name" value="RVT_1"/>
    <property type="match status" value="1"/>
</dbReference>
<dbReference type="PANTHER" id="PTHR46890:SF48">
    <property type="entry name" value="RNA-DIRECTED DNA POLYMERASE"/>
    <property type="match status" value="1"/>
</dbReference>
<dbReference type="InterPro" id="IPR000477">
    <property type="entry name" value="RT_dom"/>
</dbReference>
<feature type="domain" description="Reverse transcriptase" evidence="2">
    <location>
        <begin position="685"/>
        <end position="961"/>
    </location>
</feature>
<dbReference type="Pfam" id="PF13966">
    <property type="entry name" value="zf-RVT"/>
    <property type="match status" value="1"/>
</dbReference>
<dbReference type="InterPro" id="IPR043502">
    <property type="entry name" value="DNA/RNA_pol_sf"/>
</dbReference>